<dbReference type="InterPro" id="IPR050651">
    <property type="entry name" value="Plant_Cytochrome_P450_Monoox"/>
</dbReference>
<dbReference type="Gene3D" id="1.10.630.10">
    <property type="entry name" value="Cytochrome P450"/>
    <property type="match status" value="2"/>
</dbReference>
<dbReference type="Proteomes" id="UP000233551">
    <property type="component" value="Unassembled WGS sequence"/>
</dbReference>
<evidence type="ECO:0000313" key="8">
    <source>
        <dbReference type="Proteomes" id="UP000233551"/>
    </source>
</evidence>
<sequence length="279" mass="31246">MDHVKKYTVLVLIVSLIVFSCSWLGRRMRAKTCKGKEAPEANGAWPIIGHLHLLYGGEKLLHRTLAAMANKCQPTLSIRMGIHRAVVVSRWVEAKECFTTNDGALASRPKMTATKHVCYNHDIFGSHPRVPTTARCARLCNDSEAEHCRTAINRFFHLTRFPVVADALPFLSWLDFQGHEKAMRDTFKALAPILGQWLEEHRTSRASREVSTESDEQDITSILLSLQEEGQLRKTPYDVNTSIKSTCLAMILGGDGVAILMIWVVVLLLNSRGVLNKAQ</sequence>
<keyword evidence="8" id="KW-1185">Reference proteome</keyword>
<dbReference type="GO" id="GO:0020037">
    <property type="term" value="F:heme binding"/>
    <property type="evidence" value="ECO:0007669"/>
    <property type="project" value="InterPro"/>
</dbReference>
<evidence type="ECO:0000313" key="7">
    <source>
        <dbReference type="EMBL" id="PKI48665.1"/>
    </source>
</evidence>
<name>A0A2I0IXJ8_PUNGR</name>
<evidence type="ECO:0000256" key="6">
    <source>
        <dbReference type="ARBA" id="ARBA00023033"/>
    </source>
</evidence>
<dbReference type="PANTHER" id="PTHR47947:SF19">
    <property type="entry name" value="CYTOCHROME P450 82C3-RELATED"/>
    <property type="match status" value="1"/>
</dbReference>
<protein>
    <submittedName>
        <fullName evidence="7">Uncharacterized protein</fullName>
    </submittedName>
</protein>
<accession>A0A2I0IXJ8</accession>
<reference evidence="7 8" key="1">
    <citation type="submission" date="2017-11" db="EMBL/GenBank/DDBJ databases">
        <title>De-novo sequencing of pomegranate (Punica granatum L.) genome.</title>
        <authorList>
            <person name="Akparov Z."/>
            <person name="Amiraslanov A."/>
            <person name="Hajiyeva S."/>
            <person name="Abbasov M."/>
            <person name="Kaur K."/>
            <person name="Hamwieh A."/>
            <person name="Solovyev V."/>
            <person name="Salamov A."/>
            <person name="Braich B."/>
            <person name="Kosarev P."/>
            <person name="Mahmoud A."/>
            <person name="Hajiyev E."/>
            <person name="Babayeva S."/>
            <person name="Izzatullayeva V."/>
            <person name="Mammadov A."/>
            <person name="Mammadov A."/>
            <person name="Sharifova S."/>
            <person name="Ojaghi J."/>
            <person name="Eynullazada K."/>
            <person name="Bayramov B."/>
            <person name="Abdulazimova A."/>
            <person name="Shahmuradov I."/>
        </authorList>
    </citation>
    <scope>NUCLEOTIDE SEQUENCE [LARGE SCALE GENOMIC DNA]</scope>
    <source>
        <strain evidence="8">cv. AG2017</strain>
        <tissue evidence="7">Leaf</tissue>
    </source>
</reference>
<comment type="similarity">
    <text evidence="1">Belongs to the cytochrome P450 family.</text>
</comment>
<evidence type="ECO:0000256" key="1">
    <source>
        <dbReference type="ARBA" id="ARBA00010617"/>
    </source>
</evidence>
<proteinExistence type="inferred from homology"/>
<comment type="caution">
    <text evidence="7">The sequence shown here is derived from an EMBL/GenBank/DDBJ whole genome shotgun (WGS) entry which is preliminary data.</text>
</comment>
<dbReference type="InterPro" id="IPR036396">
    <property type="entry name" value="Cyt_P450_sf"/>
</dbReference>
<keyword evidence="6" id="KW-0503">Monooxygenase</keyword>
<dbReference type="SUPFAM" id="SSF48264">
    <property type="entry name" value="Cytochrome P450"/>
    <property type="match status" value="1"/>
</dbReference>
<keyword evidence="3" id="KW-0479">Metal-binding</keyword>
<dbReference type="PROSITE" id="PS51257">
    <property type="entry name" value="PROKAR_LIPOPROTEIN"/>
    <property type="match status" value="1"/>
</dbReference>
<dbReference type="EMBL" id="PGOL01002357">
    <property type="protein sequence ID" value="PKI48665.1"/>
    <property type="molecule type" value="Genomic_DNA"/>
</dbReference>
<dbReference type="GO" id="GO:0004497">
    <property type="term" value="F:monooxygenase activity"/>
    <property type="evidence" value="ECO:0007669"/>
    <property type="project" value="UniProtKB-KW"/>
</dbReference>
<dbReference type="OrthoDB" id="2789670at2759"/>
<keyword evidence="2" id="KW-0349">Heme</keyword>
<dbReference type="STRING" id="22663.A0A2I0IXJ8"/>
<keyword evidence="5" id="KW-0408">Iron</keyword>
<dbReference type="GO" id="GO:0005506">
    <property type="term" value="F:iron ion binding"/>
    <property type="evidence" value="ECO:0007669"/>
    <property type="project" value="InterPro"/>
</dbReference>
<keyword evidence="4" id="KW-0560">Oxidoreductase</keyword>
<dbReference type="GO" id="GO:0016705">
    <property type="term" value="F:oxidoreductase activity, acting on paired donors, with incorporation or reduction of molecular oxygen"/>
    <property type="evidence" value="ECO:0007669"/>
    <property type="project" value="InterPro"/>
</dbReference>
<evidence type="ECO:0000256" key="2">
    <source>
        <dbReference type="ARBA" id="ARBA00022617"/>
    </source>
</evidence>
<evidence type="ECO:0000256" key="3">
    <source>
        <dbReference type="ARBA" id="ARBA00022723"/>
    </source>
</evidence>
<evidence type="ECO:0000256" key="4">
    <source>
        <dbReference type="ARBA" id="ARBA00023002"/>
    </source>
</evidence>
<evidence type="ECO:0000256" key="5">
    <source>
        <dbReference type="ARBA" id="ARBA00023004"/>
    </source>
</evidence>
<organism evidence="7 8">
    <name type="scientific">Punica granatum</name>
    <name type="common">Pomegranate</name>
    <dbReference type="NCBI Taxonomy" id="22663"/>
    <lineage>
        <taxon>Eukaryota</taxon>
        <taxon>Viridiplantae</taxon>
        <taxon>Streptophyta</taxon>
        <taxon>Embryophyta</taxon>
        <taxon>Tracheophyta</taxon>
        <taxon>Spermatophyta</taxon>
        <taxon>Magnoliopsida</taxon>
        <taxon>eudicotyledons</taxon>
        <taxon>Gunneridae</taxon>
        <taxon>Pentapetalae</taxon>
        <taxon>rosids</taxon>
        <taxon>malvids</taxon>
        <taxon>Myrtales</taxon>
        <taxon>Lythraceae</taxon>
        <taxon>Punica</taxon>
    </lineage>
</organism>
<dbReference type="AlphaFoldDB" id="A0A2I0IXJ8"/>
<dbReference type="GeneID" id="116214502"/>
<dbReference type="PANTHER" id="PTHR47947">
    <property type="entry name" value="CYTOCHROME P450 82C3-RELATED"/>
    <property type="match status" value="1"/>
</dbReference>
<gene>
    <name evidence="7" type="ORF">CRG98_030952</name>
</gene>